<dbReference type="GO" id="GO:0042393">
    <property type="term" value="F:histone binding"/>
    <property type="evidence" value="ECO:0007669"/>
    <property type="project" value="TreeGrafter"/>
</dbReference>
<dbReference type="InterPro" id="IPR012337">
    <property type="entry name" value="RNaseH-like_sf"/>
</dbReference>
<keyword evidence="13" id="KW-0251">Elongation factor</keyword>
<dbReference type="InterPro" id="IPR042066">
    <property type="entry name" value="Spt6_death-like"/>
</dbReference>
<comment type="subcellular location">
    <subcellularLocation>
        <location evidence="2">Chromosome</location>
    </subcellularLocation>
    <subcellularLocation>
        <location evidence="1">Nucleus</location>
    </subcellularLocation>
</comment>
<dbReference type="InterPro" id="IPR035019">
    <property type="entry name" value="Spt6_SH2_N"/>
</dbReference>
<feature type="compositionally biased region" description="Low complexity" evidence="11">
    <location>
        <begin position="114"/>
        <end position="127"/>
    </location>
</feature>
<dbReference type="CDD" id="cd00164">
    <property type="entry name" value="S1_like"/>
    <property type="match status" value="1"/>
</dbReference>
<dbReference type="FunFam" id="1.10.10.2740:FF:000002">
    <property type="entry name" value="Transcription elongation factor Spt6"/>
    <property type="match status" value="1"/>
</dbReference>
<dbReference type="Pfam" id="PF14635">
    <property type="entry name" value="HHH_7"/>
    <property type="match status" value="1"/>
</dbReference>
<dbReference type="Pfam" id="PF14639">
    <property type="entry name" value="YqgF"/>
    <property type="match status" value="2"/>
</dbReference>
<dbReference type="GO" id="GO:0031491">
    <property type="term" value="F:nucleosome binding"/>
    <property type="evidence" value="ECO:0007669"/>
    <property type="project" value="TreeGrafter"/>
</dbReference>
<keyword evidence="13" id="KW-0648">Protein biosynthesis</keyword>
<evidence type="ECO:0000256" key="9">
    <source>
        <dbReference type="ARBA" id="ARBA00029871"/>
    </source>
</evidence>
<dbReference type="SUPFAM" id="SSF50249">
    <property type="entry name" value="Nucleic acid-binding proteins"/>
    <property type="match status" value="1"/>
</dbReference>
<dbReference type="GO" id="GO:0140673">
    <property type="term" value="P:transcription elongation-coupled chromatin remodeling"/>
    <property type="evidence" value="ECO:0007669"/>
    <property type="project" value="InterPro"/>
</dbReference>
<dbReference type="InterPro" id="IPR028088">
    <property type="entry name" value="Spt6_HTH_DNA-bd_dom"/>
</dbReference>
<feature type="compositionally biased region" description="Basic and acidic residues" evidence="11">
    <location>
        <begin position="135"/>
        <end position="144"/>
    </location>
</feature>
<evidence type="ECO:0000313" key="13">
    <source>
        <dbReference type="EMBL" id="CED84385.1"/>
    </source>
</evidence>
<organism evidence="13">
    <name type="scientific">Phaffia rhodozyma</name>
    <name type="common">Yeast</name>
    <name type="synonym">Xanthophyllomyces dendrorhous</name>
    <dbReference type="NCBI Taxonomy" id="264483"/>
    <lineage>
        <taxon>Eukaryota</taxon>
        <taxon>Fungi</taxon>
        <taxon>Dikarya</taxon>
        <taxon>Basidiomycota</taxon>
        <taxon>Agaricomycotina</taxon>
        <taxon>Tremellomycetes</taxon>
        <taxon>Cystofilobasidiales</taxon>
        <taxon>Mrakiaceae</taxon>
        <taxon>Phaffia</taxon>
    </lineage>
</organism>
<dbReference type="CDD" id="cd09928">
    <property type="entry name" value="SH2_Cterm_SPT6_like"/>
    <property type="match status" value="1"/>
</dbReference>
<dbReference type="InterPro" id="IPR028231">
    <property type="entry name" value="Spt6_YqgF"/>
</dbReference>
<dbReference type="Gene3D" id="1.10.150.850">
    <property type="entry name" value="Spt6, helix-hairpin-helix domain"/>
    <property type="match status" value="1"/>
</dbReference>
<dbReference type="Pfam" id="PF14641">
    <property type="entry name" value="HTH_44"/>
    <property type="match status" value="1"/>
</dbReference>
<evidence type="ECO:0000256" key="10">
    <source>
        <dbReference type="ARBA" id="ARBA00093389"/>
    </source>
</evidence>
<dbReference type="Gene3D" id="2.40.50.140">
    <property type="entry name" value="Nucleic acid-binding proteins"/>
    <property type="match status" value="1"/>
</dbReference>
<keyword evidence="6" id="KW-0727">SH2 domain</keyword>
<accession>A0A0F7SV41</accession>
<dbReference type="InterPro" id="IPR012340">
    <property type="entry name" value="NA-bd_OB-fold"/>
</dbReference>
<feature type="compositionally biased region" description="Acidic residues" evidence="11">
    <location>
        <begin position="152"/>
        <end position="181"/>
    </location>
</feature>
<dbReference type="SUPFAM" id="SSF158832">
    <property type="entry name" value="Tex N-terminal region-like"/>
    <property type="match status" value="1"/>
</dbReference>
<feature type="region of interest" description="Disordered" evidence="11">
    <location>
        <begin position="429"/>
        <end position="458"/>
    </location>
</feature>
<dbReference type="SMART" id="SM00252">
    <property type="entry name" value="SH2"/>
    <property type="match status" value="1"/>
</dbReference>
<dbReference type="PANTHER" id="PTHR10145">
    <property type="entry name" value="TRANSCRIPTION ELONGATION FACTOR SPT6"/>
    <property type="match status" value="1"/>
</dbReference>
<feature type="domain" description="S1 motif" evidence="12">
    <location>
        <begin position="1206"/>
        <end position="1275"/>
    </location>
</feature>
<dbReference type="Pfam" id="PF17674">
    <property type="entry name" value="HHH_9"/>
    <property type="match status" value="1"/>
</dbReference>
<evidence type="ECO:0000256" key="3">
    <source>
        <dbReference type="ARBA" id="ARBA00009253"/>
    </source>
</evidence>
<dbReference type="Gene3D" id="1.10.10.2740">
    <property type="entry name" value="Spt6, Death-like domain"/>
    <property type="match status" value="1"/>
</dbReference>
<dbReference type="Gene3D" id="1.10.3500.10">
    <property type="entry name" value="Tex N-terminal region-like"/>
    <property type="match status" value="1"/>
</dbReference>
<dbReference type="SUPFAM" id="SSF55550">
    <property type="entry name" value="SH2 domain"/>
    <property type="match status" value="1"/>
</dbReference>
<dbReference type="InterPro" id="IPR055179">
    <property type="entry name" value="Tex-like_central_region"/>
</dbReference>
<dbReference type="InterPro" id="IPR028083">
    <property type="entry name" value="Spt6_acidic_N_dom"/>
</dbReference>
<dbReference type="Gene3D" id="3.30.505.10">
    <property type="entry name" value="SH2 domain"/>
    <property type="match status" value="2"/>
</dbReference>
<dbReference type="EMBL" id="LN483166">
    <property type="protein sequence ID" value="CED84385.1"/>
    <property type="molecule type" value="Genomic_DNA"/>
</dbReference>
<dbReference type="Pfam" id="PF21710">
    <property type="entry name" value="Spt6_S1"/>
    <property type="match status" value="1"/>
</dbReference>
<evidence type="ECO:0000256" key="7">
    <source>
        <dbReference type="ARBA" id="ARBA00023163"/>
    </source>
</evidence>
<dbReference type="CDD" id="cd09918">
    <property type="entry name" value="SH2_Nterm_SPT6_like"/>
    <property type="match status" value="1"/>
</dbReference>
<dbReference type="GO" id="GO:0005694">
    <property type="term" value="C:chromosome"/>
    <property type="evidence" value="ECO:0007669"/>
    <property type="project" value="UniProtKB-SubCell"/>
</dbReference>
<comment type="function">
    <text evidence="10">Histone H3-H4 chaperone that plays a role in maintenance of chromatin structure during RNA polymerase II transcription elongation thereby repressing transcription initiation from cryptic promoters. Mediates the reassembly of nucleosomes onto the promoters of at least a selected set of genes during repression; the nucleosome reassembly is essential for transcriptional repression. Essential for viability.</text>
</comment>
<dbReference type="GO" id="GO:0034728">
    <property type="term" value="P:nucleosome organization"/>
    <property type="evidence" value="ECO:0007669"/>
    <property type="project" value="TreeGrafter"/>
</dbReference>
<evidence type="ECO:0000256" key="8">
    <source>
        <dbReference type="ARBA" id="ARBA00023242"/>
    </source>
</evidence>
<name>A0A0F7SV41_PHARH</name>
<feature type="compositionally biased region" description="Acidic residues" evidence="11">
    <location>
        <begin position="52"/>
        <end position="61"/>
    </location>
</feature>
<dbReference type="InterPro" id="IPR023319">
    <property type="entry name" value="Tex-like_HTH_dom_sf"/>
</dbReference>
<sequence>MSDNEGRTSSEGEGEDIDNARKKRSLNPEDDSSEEEEDDPDEVRRVQAGFIVDEDEDEDEASGSGDERSRSADSADNLSDDDLDLLAENTGSAFPRPSKSSKSKPKKLLRRRQSPAASEASNSGSASEDMPNTDDLARIFEDMPRKRREAAAAEEEMDVDEDDDGLGDFIEEDEFDEDGGEAAERARERKKAKKQAMKKGKAGKRGGEGGISKAAWDDIYDIFGNGDEYDWALEGEDEMLAGNVTDLKIEDVFEPSEIQARHLTESDNLIRLRDIPERHQLMNSTLSSSPTYILGQFPKFPDIKLAAKWISSRISARTKNTFLSIPIQADELDSSRPNMHLKFLTAVEKALGFMFLEHFEVPFVWEHRRDYLVHYATDSQGHIIPKGMIELITRPELWKIFELGLKYRNLMKRKQGLLSTWEKLKQRLKDQTKQHTEEATAAPISIDGEAEGEEEKKPIREEKVDWRLTYFEEFVISPMGTAEESVEGVVDGADWLGIRFMKEFKEMKEDEDLDEETRLKEGRYKRPSAQGPKAYLNTYRDARLSNFVKAAGLPIEEAVSKNLFMNEQEAIHADIELFPEDYAEQFIDGKMLTDVTMVLRAARGILVQDCFKNPHLRRIVRDYFREQGLVSVYPTEAGLTKIDDFHPYNSFKYLKEKSITELAQSARFLHILEAERNNLVKVSFTLSEQTQVYLEESLFQAWKSNETSDSSSSAWNAFRRTVIKEAWEKELIPMGAKWAREWLRDEVENFVAGSCASLLEKAANQSPFRPKEYEKGASPSVLAVSHGKGDRNDAVMCVFIDEQGRVRESTKIETLDEKKPWELEKMARQGIASKTLPTDEFKALITRRQPSLIVVGGFRVGTHRLMERVKTLVLELAQAKVDKENEASRPGGSIPWGEAAKTELELEMELKDASIPVTFVPDDVARLYQHSDRAQREFGLYPPTSRYCVGLGRYAQSPIHEYCALGSDIVAITFDDYSQKLVPQEKLLLAFERVLVNIVNDNGVVINDVIGDSYQHQILNYVSGFGPRKAQQLIRDVVRIGGFLTNRLELFNKHLLTPVMFDNAAGFLEIPHEMDELELSPENPTTQPDPLDSTRIHPDDYEFARKMAENALELDDEDVADDHPSKSVVKLMLDDSPEEKLNELNLDDFADNLRDIRGVEKRFALNVIKDEMASPGRDRRADFQVPTPWQIVTMLTGESETTLVPGFLVSGRVTRVHRGEVNIRLDSGIEAIVDKTYVSDEPVNSCDEVVKADSYPRAVIIAVYPEKLLIELSLRNTELAYGDAALRKVTPDEPFDRERAEADAEAAQRKKRTDVDRLKRQIDHPNFFNMNVAEAEQELASQHRGDVIIRPSSKGVDHLNVTWKVDDGLYQHIDVLEVDKPNPQSLGRILRVGGQYSYHDLDELIVSHVKAVVRKMEELMNHEKFKGKNQEELDSYLKTFCLAQPGKAVYAFGLDRDHPGYFKLGYLDKSGGTIHYWGIKVNPGSYVIGNAEVGGMLELCNSFKTQFQKQQQQNKLISGGGGGRTPGMGARTPAVGSRTPGAMRTGMTPMHSGAAGSRSGMTPNPYAQAYTQAQAAMTQGMVPGGYPGYSQPQPYAYPNAAGGYPVGGNYAGYSVPQSGAYGAPQSAYNGYPVQGYQAGYEDSSGWGSQAAAAVSGGFPTAMATTTVPSSTGGPGMNPARMAMISSSSSSAALNSDTIKPGAEGNNYAAGGSNTAGDSKDAGWGSRGRG</sequence>
<dbReference type="PROSITE" id="PS50126">
    <property type="entry name" value="S1"/>
    <property type="match status" value="1"/>
</dbReference>
<dbReference type="InterPro" id="IPR000980">
    <property type="entry name" value="SH2"/>
</dbReference>
<dbReference type="InterPro" id="IPR036860">
    <property type="entry name" value="SH2_dom_sf"/>
</dbReference>
<evidence type="ECO:0000256" key="2">
    <source>
        <dbReference type="ARBA" id="ARBA00004286"/>
    </source>
</evidence>
<evidence type="ECO:0000256" key="4">
    <source>
        <dbReference type="ARBA" id="ARBA00020248"/>
    </source>
</evidence>
<dbReference type="InterPro" id="IPR032706">
    <property type="entry name" value="Spt6_HHH"/>
</dbReference>
<feature type="compositionally biased region" description="Basic and acidic residues" evidence="11">
    <location>
        <begin position="429"/>
        <end position="438"/>
    </location>
</feature>
<dbReference type="FunFam" id="3.30.505.10:FF:000056">
    <property type="entry name" value="Transcription elongation factor Spt6"/>
    <property type="match status" value="1"/>
</dbReference>
<dbReference type="InterPro" id="IPR023323">
    <property type="entry name" value="Tex-like_dom_sf"/>
</dbReference>
<dbReference type="InterPro" id="IPR041692">
    <property type="entry name" value="HHH_9"/>
</dbReference>
<evidence type="ECO:0000256" key="6">
    <source>
        <dbReference type="ARBA" id="ARBA00022999"/>
    </source>
</evidence>
<feature type="region of interest" description="Disordered" evidence="11">
    <location>
        <begin position="1515"/>
        <end position="1547"/>
    </location>
</feature>
<dbReference type="InterPro" id="IPR017072">
    <property type="entry name" value="TF_Spt6"/>
</dbReference>
<reference evidence="13" key="1">
    <citation type="submission" date="2014-08" db="EMBL/GenBank/DDBJ databases">
        <authorList>
            <person name="Sharma Rahul"/>
            <person name="Thines Marco"/>
        </authorList>
    </citation>
    <scope>NUCLEOTIDE SEQUENCE</scope>
</reference>
<evidence type="ECO:0000259" key="12">
    <source>
        <dbReference type="PROSITE" id="PS50126"/>
    </source>
</evidence>
<dbReference type="Pfam" id="PF14633">
    <property type="entry name" value="SH2_2"/>
    <property type="match status" value="1"/>
</dbReference>
<dbReference type="GO" id="GO:0003746">
    <property type="term" value="F:translation elongation factor activity"/>
    <property type="evidence" value="ECO:0007669"/>
    <property type="project" value="UniProtKB-KW"/>
</dbReference>
<keyword evidence="7" id="KW-0804">Transcription</keyword>
<evidence type="ECO:0000256" key="11">
    <source>
        <dbReference type="SAM" id="MobiDB-lite"/>
    </source>
</evidence>
<dbReference type="SUPFAM" id="SSF53098">
    <property type="entry name" value="Ribonuclease H-like"/>
    <property type="match status" value="1"/>
</dbReference>
<dbReference type="SMART" id="SM00316">
    <property type="entry name" value="S1"/>
    <property type="match status" value="1"/>
</dbReference>
<dbReference type="InterPro" id="IPR035420">
    <property type="entry name" value="Spt6_SH2"/>
</dbReference>
<dbReference type="InterPro" id="IPR037027">
    <property type="entry name" value="YqgF/RNaseH-like_dom_sf"/>
</dbReference>
<feature type="compositionally biased region" description="Acidic residues" evidence="11">
    <location>
        <begin position="28"/>
        <end position="41"/>
    </location>
</feature>
<feature type="region of interest" description="Disordered" evidence="11">
    <location>
        <begin position="1"/>
        <end position="208"/>
    </location>
</feature>
<dbReference type="GO" id="GO:0003677">
    <property type="term" value="F:DNA binding"/>
    <property type="evidence" value="ECO:0007669"/>
    <property type="project" value="InterPro"/>
</dbReference>
<comment type="similarity">
    <text evidence="3">Belongs to the SPT6 family.</text>
</comment>
<dbReference type="InterPro" id="IPR003029">
    <property type="entry name" value="S1_domain"/>
</dbReference>
<feature type="region of interest" description="Disordered" evidence="11">
    <location>
        <begin position="1688"/>
        <end position="1729"/>
    </location>
</feature>
<dbReference type="InterPro" id="IPR035018">
    <property type="entry name" value="Spt6_SH2_C"/>
</dbReference>
<dbReference type="Pfam" id="PF22706">
    <property type="entry name" value="Tex_central_region"/>
    <property type="match status" value="1"/>
</dbReference>
<dbReference type="InterPro" id="IPR049540">
    <property type="entry name" value="Spt6-like_S1"/>
</dbReference>
<dbReference type="SUPFAM" id="SSF47781">
    <property type="entry name" value="RuvA domain 2-like"/>
    <property type="match status" value="2"/>
</dbReference>
<keyword evidence="8" id="KW-0539">Nucleus</keyword>
<feature type="compositionally biased region" description="Basic and acidic residues" evidence="11">
    <location>
        <begin position="1"/>
        <end position="10"/>
    </location>
</feature>
<keyword evidence="5" id="KW-0158">Chromosome</keyword>
<dbReference type="GO" id="GO:0008023">
    <property type="term" value="C:transcription elongation factor complex"/>
    <property type="evidence" value="ECO:0007669"/>
    <property type="project" value="TreeGrafter"/>
</dbReference>
<dbReference type="Gene3D" id="1.10.10.650">
    <property type="entry name" value="RuvA domain 2-like"/>
    <property type="match status" value="1"/>
</dbReference>
<evidence type="ECO:0000256" key="5">
    <source>
        <dbReference type="ARBA" id="ARBA00022454"/>
    </source>
</evidence>
<dbReference type="Pfam" id="PF14632">
    <property type="entry name" value="SPT6_acidic"/>
    <property type="match status" value="1"/>
</dbReference>
<feature type="compositionally biased region" description="Basic residues" evidence="11">
    <location>
        <begin position="99"/>
        <end position="113"/>
    </location>
</feature>
<dbReference type="Gene3D" id="3.30.420.140">
    <property type="entry name" value="YqgF/RNase H-like domain"/>
    <property type="match status" value="1"/>
</dbReference>
<proteinExistence type="inferred from homology"/>
<feature type="region of interest" description="Disordered" evidence="11">
    <location>
        <begin position="1292"/>
        <end position="1314"/>
    </location>
</feature>
<dbReference type="InterPro" id="IPR010994">
    <property type="entry name" value="RuvA_2-like"/>
</dbReference>
<dbReference type="PANTHER" id="PTHR10145:SF6">
    <property type="entry name" value="TRANSCRIPTION ELONGATION FACTOR SPT6"/>
    <property type="match status" value="1"/>
</dbReference>
<protein>
    <recommendedName>
        <fullName evidence="4">Transcription elongation factor SPT6</fullName>
    </recommendedName>
    <alternativeName>
        <fullName evidence="9">Chromatin elongation factor SPT6</fullName>
    </alternativeName>
</protein>
<feature type="compositionally biased region" description="Basic residues" evidence="11">
    <location>
        <begin position="188"/>
        <end position="204"/>
    </location>
</feature>
<evidence type="ECO:0000256" key="1">
    <source>
        <dbReference type="ARBA" id="ARBA00004123"/>
    </source>
</evidence>